<dbReference type="GO" id="GO:0006302">
    <property type="term" value="P:double-strand break repair"/>
    <property type="evidence" value="ECO:0007669"/>
    <property type="project" value="UniProtKB-ARBA"/>
</dbReference>
<sequence length="503" mass="53952">MIVARTSSAPSRSAVRLPLELLQLLFSNRNRFAMENEQLDSESSGQHPRDANVSSLAAASGREYILNADGTQLHDHKGAPITVDKFLSTKPLRGVISSRQGPGGKKLDYMPGEVVTQTLNEAFGYDGWCLEVKNTMREEIVKDDKGRYIVAYNATVRITHRRSGVFRVIFSIVEDCGAGDAVDKSLGTASGNALKSAITDAMKRAARHFGEKLGNALYHGNFSSSNAPVTLRDALENLDVQRANSRFGFDKDRANFSYQNNGVSQQPMTNQHQASSNTQQTRKIQNNQTCHSSQQTKSWPVNSFLTQQTQQATTPSMSNQGSTRSPSFGLPMTTNDNSTNEMNFTAAAAAAAAAYVTPYSAMNPLASNAASKIIDSNIHFRSFNATPARNLSDSASGGVNNGGRQTFDYTVGQETPNPNLHSAAPTAGGLNLPPRQGTSQGQISIANNDNIGAYASSMLAMTAGLPDGRARELKRKSESLDGFNVGPATKIAASGVKNPYNAS</sequence>
<comment type="similarity">
    <text evidence="1">Belongs to the RAD52 family.</text>
</comment>
<dbReference type="PANTHER" id="PTHR12132:SF1">
    <property type="entry name" value="DNA REPAIR PROTEIN RAD52 HOMOLOG"/>
    <property type="match status" value="1"/>
</dbReference>
<reference evidence="6 7" key="1">
    <citation type="journal article" date="2020" name="G3 (Bethesda)">
        <title>Improved Reference Genome for Cyclotella cryptica CCMP332, a Model for Cell Wall Morphogenesis, Salinity Adaptation, and Lipid Production in Diatoms (Bacillariophyta).</title>
        <authorList>
            <person name="Roberts W.R."/>
            <person name="Downey K.M."/>
            <person name="Ruck E.C."/>
            <person name="Traller J.C."/>
            <person name="Alverson A.J."/>
        </authorList>
    </citation>
    <scope>NUCLEOTIDE SEQUENCE [LARGE SCALE GENOMIC DNA]</scope>
    <source>
        <strain evidence="6 7">CCMP332</strain>
    </source>
</reference>
<feature type="compositionally biased region" description="Polar residues" evidence="5">
    <location>
        <begin position="256"/>
        <end position="339"/>
    </location>
</feature>
<protein>
    <recommendedName>
        <fullName evidence="8">DNA repair and recombination protein RAD52</fullName>
    </recommendedName>
</protein>
<dbReference type="Proteomes" id="UP001516023">
    <property type="component" value="Unassembled WGS sequence"/>
</dbReference>
<evidence type="ECO:0000313" key="7">
    <source>
        <dbReference type="Proteomes" id="UP001516023"/>
    </source>
</evidence>
<organism evidence="6 7">
    <name type="scientific">Cyclotella cryptica</name>
    <dbReference type="NCBI Taxonomy" id="29204"/>
    <lineage>
        <taxon>Eukaryota</taxon>
        <taxon>Sar</taxon>
        <taxon>Stramenopiles</taxon>
        <taxon>Ochrophyta</taxon>
        <taxon>Bacillariophyta</taxon>
        <taxon>Coscinodiscophyceae</taxon>
        <taxon>Thalassiosirophycidae</taxon>
        <taxon>Stephanodiscales</taxon>
        <taxon>Stephanodiscaceae</taxon>
        <taxon>Cyclotella</taxon>
    </lineage>
</organism>
<evidence type="ECO:0000256" key="3">
    <source>
        <dbReference type="ARBA" id="ARBA00023172"/>
    </source>
</evidence>
<evidence type="ECO:0000256" key="1">
    <source>
        <dbReference type="ARBA" id="ARBA00006638"/>
    </source>
</evidence>
<evidence type="ECO:0000256" key="4">
    <source>
        <dbReference type="ARBA" id="ARBA00023204"/>
    </source>
</evidence>
<dbReference type="PANTHER" id="PTHR12132">
    <property type="entry name" value="DNA REPAIR AND RECOMBINATION PROTEIN RAD52, RAD59"/>
    <property type="match status" value="1"/>
</dbReference>
<dbReference type="GO" id="GO:0006310">
    <property type="term" value="P:DNA recombination"/>
    <property type="evidence" value="ECO:0007669"/>
    <property type="project" value="UniProtKB-KW"/>
</dbReference>
<evidence type="ECO:0000256" key="5">
    <source>
        <dbReference type="SAM" id="MobiDB-lite"/>
    </source>
</evidence>
<dbReference type="SUPFAM" id="SSF54768">
    <property type="entry name" value="dsRNA-binding domain-like"/>
    <property type="match status" value="1"/>
</dbReference>
<name>A0ABD3PVY2_9STRA</name>
<comment type="caution">
    <text evidence="6">The sequence shown here is derived from an EMBL/GenBank/DDBJ whole genome shotgun (WGS) entry which is preliminary data.</text>
</comment>
<keyword evidence="4" id="KW-0234">DNA repair</keyword>
<dbReference type="InterPro" id="IPR042525">
    <property type="entry name" value="Rad52_Rad59_Rad22_sf"/>
</dbReference>
<keyword evidence="7" id="KW-1185">Reference proteome</keyword>
<dbReference type="InterPro" id="IPR007232">
    <property type="entry name" value="Rad52_Rad59_Rad22"/>
</dbReference>
<feature type="region of interest" description="Disordered" evidence="5">
    <location>
        <begin position="254"/>
        <end position="339"/>
    </location>
</feature>
<dbReference type="AlphaFoldDB" id="A0ABD3PVY2"/>
<dbReference type="InterPro" id="IPR041247">
    <property type="entry name" value="Rad52_fam"/>
</dbReference>
<evidence type="ECO:0000256" key="2">
    <source>
        <dbReference type="ARBA" id="ARBA00022763"/>
    </source>
</evidence>
<proteinExistence type="inferred from homology"/>
<evidence type="ECO:0000313" key="6">
    <source>
        <dbReference type="EMBL" id="KAL3792309.1"/>
    </source>
</evidence>
<keyword evidence="3" id="KW-0233">DNA recombination</keyword>
<dbReference type="Gene3D" id="3.30.390.80">
    <property type="entry name" value="DNA repair protein Rad52/59/22"/>
    <property type="match status" value="1"/>
</dbReference>
<dbReference type="EMBL" id="JABMIG020000103">
    <property type="protein sequence ID" value="KAL3792309.1"/>
    <property type="molecule type" value="Genomic_DNA"/>
</dbReference>
<dbReference type="Pfam" id="PF04098">
    <property type="entry name" value="Rad52_Rad22"/>
    <property type="match status" value="1"/>
</dbReference>
<evidence type="ECO:0008006" key="8">
    <source>
        <dbReference type="Google" id="ProtNLM"/>
    </source>
</evidence>
<gene>
    <name evidence="6" type="ORF">HJC23_006221</name>
</gene>
<accession>A0ABD3PVY2</accession>
<keyword evidence="2" id="KW-0227">DNA damage</keyword>